<dbReference type="InterPro" id="IPR053710">
    <property type="entry name" value="Arylamine_NAT_domain_sf"/>
</dbReference>
<reference evidence="3" key="2">
    <citation type="journal article" date="2021" name="PeerJ">
        <title>Extensive microbial diversity within the chicken gut microbiome revealed by metagenomics and culture.</title>
        <authorList>
            <person name="Gilroy R."/>
            <person name="Ravi A."/>
            <person name="Getino M."/>
            <person name="Pursley I."/>
            <person name="Horton D.L."/>
            <person name="Alikhan N.F."/>
            <person name="Baker D."/>
            <person name="Gharbi K."/>
            <person name="Hall N."/>
            <person name="Watson M."/>
            <person name="Adriaenssens E.M."/>
            <person name="Foster-Nyarko E."/>
            <person name="Jarju S."/>
            <person name="Secka A."/>
            <person name="Antonio M."/>
            <person name="Oren A."/>
            <person name="Chaudhuri R.R."/>
            <person name="La Ragione R."/>
            <person name="Hildebrand F."/>
            <person name="Pallen M.J."/>
        </authorList>
    </citation>
    <scope>NUCLEOTIDE SEQUENCE</scope>
    <source>
        <strain evidence="3">CHK191-8634</strain>
    </source>
</reference>
<evidence type="ECO:0000313" key="3">
    <source>
        <dbReference type="EMBL" id="HIU44546.1"/>
    </source>
</evidence>
<evidence type="ECO:0000313" key="4">
    <source>
        <dbReference type="Proteomes" id="UP000824073"/>
    </source>
</evidence>
<dbReference type="AlphaFoldDB" id="A0A9D1LMG7"/>
<name>A0A9D1LMG7_9CLOT</name>
<dbReference type="Gene3D" id="3.30.2140.20">
    <property type="match status" value="1"/>
</dbReference>
<dbReference type="Proteomes" id="UP000824073">
    <property type="component" value="Unassembled WGS sequence"/>
</dbReference>
<dbReference type="InterPro" id="IPR038765">
    <property type="entry name" value="Papain-like_cys_pep_sf"/>
</dbReference>
<sequence length="386" mass="42905">MKQLGLRGKRVCAFILCLLMAVGTAPGLLAADITQDRTPIFSGNVILDYMAGVILNSIPTGGMTDAQKIAAVYDWIIRNCDREGAYGEPYFDMAYLEANAEQWGALYDSLYLQGKIRYHYDMYVSYLAESMALYRVGSCAHYASLLNVLLERLGYETYLVAGEFINSDGSHVEHKWNIVLVDDQFYWLDVRMDHANYERTGSISHTYFMKTDTDEWAKKHSWDREGYDLDIGITTTEQEYARIKAGTAAAARPNDVVLLIDGQTATLGAFQINGSNYLKLRDVALLLEDVDSPCHFGVGYDAATSTVTIQSGLTYTRVGGEYLGSGLRVRACTPAASRVVCNGQPVTLDAYEIIGSNYFKLRDLGTLLGFGVDWDEQTQTVILTTR</sequence>
<evidence type="ECO:0000256" key="2">
    <source>
        <dbReference type="SAM" id="SignalP"/>
    </source>
</evidence>
<protein>
    <submittedName>
        <fullName evidence="3">Arylamine N-acetyltransferase</fullName>
    </submittedName>
</protein>
<feature type="chain" id="PRO_5038788492" evidence="2">
    <location>
        <begin position="31"/>
        <end position="386"/>
    </location>
</feature>
<evidence type="ECO:0000256" key="1">
    <source>
        <dbReference type="ARBA" id="ARBA00006547"/>
    </source>
</evidence>
<comment type="caution">
    <text evidence="3">The sequence shown here is derived from an EMBL/GenBank/DDBJ whole genome shotgun (WGS) entry which is preliminary data.</text>
</comment>
<dbReference type="GO" id="GO:0016407">
    <property type="term" value="F:acetyltransferase activity"/>
    <property type="evidence" value="ECO:0007669"/>
    <property type="project" value="InterPro"/>
</dbReference>
<keyword evidence="2" id="KW-0732">Signal</keyword>
<feature type="signal peptide" evidence="2">
    <location>
        <begin position="1"/>
        <end position="30"/>
    </location>
</feature>
<gene>
    <name evidence="3" type="ORF">IAB67_09640</name>
</gene>
<organism evidence="3 4">
    <name type="scientific">Candidatus Ventrousia excrementavium</name>
    <dbReference type="NCBI Taxonomy" id="2840961"/>
    <lineage>
        <taxon>Bacteria</taxon>
        <taxon>Bacillati</taxon>
        <taxon>Bacillota</taxon>
        <taxon>Clostridia</taxon>
        <taxon>Eubacteriales</taxon>
        <taxon>Clostridiaceae</taxon>
        <taxon>Clostridiaceae incertae sedis</taxon>
        <taxon>Candidatus Ventrousia</taxon>
    </lineage>
</organism>
<comment type="similarity">
    <text evidence="1">Belongs to the arylamine N-acetyltransferase family.</text>
</comment>
<dbReference type="Pfam" id="PF00797">
    <property type="entry name" value="Acetyltransf_2"/>
    <property type="match status" value="1"/>
</dbReference>
<dbReference type="InterPro" id="IPR001447">
    <property type="entry name" value="Arylamine_N-AcTrfase"/>
</dbReference>
<reference evidence="3" key="1">
    <citation type="submission" date="2020-10" db="EMBL/GenBank/DDBJ databases">
        <authorList>
            <person name="Gilroy R."/>
        </authorList>
    </citation>
    <scope>NUCLEOTIDE SEQUENCE</scope>
    <source>
        <strain evidence="3">CHK191-8634</strain>
    </source>
</reference>
<accession>A0A9D1LMG7</accession>
<proteinExistence type="inferred from homology"/>
<dbReference type="EMBL" id="DVMR01000070">
    <property type="protein sequence ID" value="HIU44546.1"/>
    <property type="molecule type" value="Genomic_DNA"/>
</dbReference>
<dbReference type="SUPFAM" id="SSF54001">
    <property type="entry name" value="Cysteine proteinases"/>
    <property type="match status" value="1"/>
</dbReference>